<name>A0AAD3Y048_NEPGR</name>
<sequence length="61" mass="7193">MIFNFLERKRDEEVAFCHFTLRATRFSPRASSFSVLIFKFAIASFRIDEVVSRTDTHYGVE</sequence>
<reference evidence="1" key="1">
    <citation type="submission" date="2023-05" db="EMBL/GenBank/DDBJ databases">
        <title>Nepenthes gracilis genome sequencing.</title>
        <authorList>
            <person name="Fukushima K."/>
        </authorList>
    </citation>
    <scope>NUCLEOTIDE SEQUENCE</scope>
    <source>
        <strain evidence="1">SING2019-196</strain>
    </source>
</reference>
<dbReference type="Proteomes" id="UP001279734">
    <property type="component" value="Unassembled WGS sequence"/>
</dbReference>
<dbReference type="AlphaFoldDB" id="A0AAD3Y048"/>
<dbReference type="EMBL" id="BSYO01000025">
    <property type="protein sequence ID" value="GMH22665.1"/>
    <property type="molecule type" value="Genomic_DNA"/>
</dbReference>
<evidence type="ECO:0000313" key="2">
    <source>
        <dbReference type="Proteomes" id="UP001279734"/>
    </source>
</evidence>
<keyword evidence="2" id="KW-1185">Reference proteome</keyword>
<evidence type="ECO:0000313" key="1">
    <source>
        <dbReference type="EMBL" id="GMH22665.1"/>
    </source>
</evidence>
<accession>A0AAD3Y048</accession>
<gene>
    <name evidence="1" type="ORF">Nepgr_024508</name>
</gene>
<proteinExistence type="predicted"/>
<comment type="caution">
    <text evidence="1">The sequence shown here is derived from an EMBL/GenBank/DDBJ whole genome shotgun (WGS) entry which is preliminary data.</text>
</comment>
<organism evidence="1 2">
    <name type="scientific">Nepenthes gracilis</name>
    <name type="common">Slender pitcher plant</name>
    <dbReference type="NCBI Taxonomy" id="150966"/>
    <lineage>
        <taxon>Eukaryota</taxon>
        <taxon>Viridiplantae</taxon>
        <taxon>Streptophyta</taxon>
        <taxon>Embryophyta</taxon>
        <taxon>Tracheophyta</taxon>
        <taxon>Spermatophyta</taxon>
        <taxon>Magnoliopsida</taxon>
        <taxon>eudicotyledons</taxon>
        <taxon>Gunneridae</taxon>
        <taxon>Pentapetalae</taxon>
        <taxon>Caryophyllales</taxon>
        <taxon>Nepenthaceae</taxon>
        <taxon>Nepenthes</taxon>
    </lineage>
</organism>
<protein>
    <submittedName>
        <fullName evidence="1">Uncharacterized protein</fullName>
    </submittedName>
</protein>